<dbReference type="Proteomes" id="UP001295794">
    <property type="component" value="Unassembled WGS sequence"/>
</dbReference>
<evidence type="ECO:0000313" key="1">
    <source>
        <dbReference type="EMBL" id="CAK5279148.1"/>
    </source>
</evidence>
<evidence type="ECO:0000313" key="2">
    <source>
        <dbReference type="Proteomes" id="UP001295794"/>
    </source>
</evidence>
<organism evidence="1 2">
    <name type="scientific">Mycena citricolor</name>
    <dbReference type="NCBI Taxonomy" id="2018698"/>
    <lineage>
        <taxon>Eukaryota</taxon>
        <taxon>Fungi</taxon>
        <taxon>Dikarya</taxon>
        <taxon>Basidiomycota</taxon>
        <taxon>Agaricomycotina</taxon>
        <taxon>Agaricomycetes</taxon>
        <taxon>Agaricomycetidae</taxon>
        <taxon>Agaricales</taxon>
        <taxon>Marasmiineae</taxon>
        <taxon>Mycenaceae</taxon>
        <taxon>Mycena</taxon>
    </lineage>
</organism>
<feature type="non-terminal residue" evidence="1">
    <location>
        <position position="90"/>
    </location>
</feature>
<feature type="non-terminal residue" evidence="1">
    <location>
        <position position="1"/>
    </location>
</feature>
<reference evidence="1" key="1">
    <citation type="submission" date="2023-11" db="EMBL/GenBank/DDBJ databases">
        <authorList>
            <person name="De Vega J J."/>
            <person name="De Vega J J."/>
        </authorList>
    </citation>
    <scope>NUCLEOTIDE SEQUENCE</scope>
</reference>
<accession>A0AAD2HNE7</accession>
<comment type="caution">
    <text evidence="1">The sequence shown here is derived from an EMBL/GenBank/DDBJ whole genome shotgun (WGS) entry which is preliminary data.</text>
</comment>
<gene>
    <name evidence="1" type="ORF">MYCIT1_LOCUS28958</name>
</gene>
<sequence>PHFGAHVFCLVQRRGACINLAHWSPSHNTFLSLVFSLSKRDGFHQSSGPARRVRGRGCRQERESAAREEIGCPIGLRLRRARPCYTRTAT</sequence>
<name>A0AAD2HNE7_9AGAR</name>
<proteinExistence type="predicted"/>
<dbReference type="EMBL" id="CAVNYO010000434">
    <property type="protein sequence ID" value="CAK5279148.1"/>
    <property type="molecule type" value="Genomic_DNA"/>
</dbReference>
<dbReference type="AlphaFoldDB" id="A0AAD2HNE7"/>
<keyword evidence="2" id="KW-1185">Reference proteome</keyword>
<protein>
    <submittedName>
        <fullName evidence="1">Uncharacterized protein</fullName>
    </submittedName>
</protein>